<protein>
    <submittedName>
        <fullName evidence="3">Uncharacterized protein</fullName>
    </submittedName>
</protein>
<feature type="chain" id="PRO_5026267522" evidence="2">
    <location>
        <begin position="23"/>
        <end position="152"/>
    </location>
</feature>
<proteinExistence type="predicted"/>
<accession>A0A6G1JJC3</accession>
<name>A0A6G1JJC3_9PLEO</name>
<feature type="signal peptide" evidence="2">
    <location>
        <begin position="1"/>
        <end position="22"/>
    </location>
</feature>
<dbReference type="Proteomes" id="UP000799291">
    <property type="component" value="Unassembled WGS sequence"/>
</dbReference>
<sequence>MVALTSILSVAIIALPLAAALAITGSAIALSNSTEVEERSTSDHTNPTTHTSPFPSSISSFSTPNHHTTHSYPLTHLASLHKSPKAQRAPQLLQSLRGLECDTGYFVWDVCKNVCEGNPDKGPKPFRSQPISCPVPSNLPSSTPRTPHKQHH</sequence>
<dbReference type="EMBL" id="MU005570">
    <property type="protein sequence ID" value="KAF2690652.1"/>
    <property type="molecule type" value="Genomic_DNA"/>
</dbReference>
<dbReference type="AlphaFoldDB" id="A0A6G1JJC3"/>
<evidence type="ECO:0000256" key="2">
    <source>
        <dbReference type="SAM" id="SignalP"/>
    </source>
</evidence>
<feature type="region of interest" description="Disordered" evidence="1">
    <location>
        <begin position="37"/>
        <end position="66"/>
    </location>
</feature>
<evidence type="ECO:0000256" key="1">
    <source>
        <dbReference type="SAM" id="MobiDB-lite"/>
    </source>
</evidence>
<feature type="compositionally biased region" description="Low complexity" evidence="1">
    <location>
        <begin position="44"/>
        <end position="66"/>
    </location>
</feature>
<keyword evidence="4" id="KW-1185">Reference proteome</keyword>
<feature type="region of interest" description="Disordered" evidence="1">
    <location>
        <begin position="121"/>
        <end position="152"/>
    </location>
</feature>
<evidence type="ECO:0000313" key="4">
    <source>
        <dbReference type="Proteomes" id="UP000799291"/>
    </source>
</evidence>
<gene>
    <name evidence="3" type="ORF">K458DRAFT_398662</name>
</gene>
<evidence type="ECO:0000313" key="3">
    <source>
        <dbReference type="EMBL" id="KAF2690652.1"/>
    </source>
</evidence>
<keyword evidence="2" id="KW-0732">Signal</keyword>
<reference evidence="3" key="1">
    <citation type="journal article" date="2020" name="Stud. Mycol.">
        <title>101 Dothideomycetes genomes: a test case for predicting lifestyles and emergence of pathogens.</title>
        <authorList>
            <person name="Haridas S."/>
            <person name="Albert R."/>
            <person name="Binder M."/>
            <person name="Bloem J."/>
            <person name="Labutti K."/>
            <person name="Salamov A."/>
            <person name="Andreopoulos B."/>
            <person name="Baker S."/>
            <person name="Barry K."/>
            <person name="Bills G."/>
            <person name="Bluhm B."/>
            <person name="Cannon C."/>
            <person name="Castanera R."/>
            <person name="Culley D."/>
            <person name="Daum C."/>
            <person name="Ezra D."/>
            <person name="Gonzalez J."/>
            <person name="Henrissat B."/>
            <person name="Kuo A."/>
            <person name="Liang C."/>
            <person name="Lipzen A."/>
            <person name="Lutzoni F."/>
            <person name="Magnuson J."/>
            <person name="Mondo S."/>
            <person name="Nolan M."/>
            <person name="Ohm R."/>
            <person name="Pangilinan J."/>
            <person name="Park H.-J."/>
            <person name="Ramirez L."/>
            <person name="Alfaro M."/>
            <person name="Sun H."/>
            <person name="Tritt A."/>
            <person name="Yoshinaga Y."/>
            <person name="Zwiers L.-H."/>
            <person name="Turgeon B."/>
            <person name="Goodwin S."/>
            <person name="Spatafora J."/>
            <person name="Crous P."/>
            <person name="Grigoriev I."/>
        </authorList>
    </citation>
    <scope>NUCLEOTIDE SEQUENCE</scope>
    <source>
        <strain evidence="3">CBS 122367</strain>
    </source>
</reference>
<organism evidence="3 4">
    <name type="scientific">Lentithecium fluviatile CBS 122367</name>
    <dbReference type="NCBI Taxonomy" id="1168545"/>
    <lineage>
        <taxon>Eukaryota</taxon>
        <taxon>Fungi</taxon>
        <taxon>Dikarya</taxon>
        <taxon>Ascomycota</taxon>
        <taxon>Pezizomycotina</taxon>
        <taxon>Dothideomycetes</taxon>
        <taxon>Pleosporomycetidae</taxon>
        <taxon>Pleosporales</taxon>
        <taxon>Massarineae</taxon>
        <taxon>Lentitheciaceae</taxon>
        <taxon>Lentithecium</taxon>
    </lineage>
</organism>